<feature type="domain" description="Co-chaperone DjlA N-terminal" evidence="1">
    <location>
        <begin position="27"/>
        <end position="141"/>
    </location>
</feature>
<dbReference type="InterPro" id="IPR007791">
    <property type="entry name" value="DjlA_N"/>
</dbReference>
<proteinExistence type="predicted"/>
<accession>A0ABT6JRX1</accession>
<protein>
    <submittedName>
        <fullName evidence="2">TerB family tellurite resistance protein</fullName>
    </submittedName>
</protein>
<name>A0ABT6JRX1_9GAMM</name>
<dbReference type="Proteomes" id="UP001156873">
    <property type="component" value="Unassembled WGS sequence"/>
</dbReference>
<evidence type="ECO:0000313" key="2">
    <source>
        <dbReference type="EMBL" id="MDH5833440.1"/>
    </source>
</evidence>
<dbReference type="EMBL" id="JARXRO010000014">
    <property type="protein sequence ID" value="MDH5833440.1"/>
    <property type="molecule type" value="Genomic_DNA"/>
</dbReference>
<evidence type="ECO:0000313" key="3">
    <source>
        <dbReference type="Proteomes" id="UP001156873"/>
    </source>
</evidence>
<evidence type="ECO:0000259" key="1">
    <source>
        <dbReference type="Pfam" id="PF05099"/>
    </source>
</evidence>
<reference evidence="2 3" key="1">
    <citation type="submission" date="2023-04" db="EMBL/GenBank/DDBJ databases">
        <title>Luteimonas sp. M1R5S59.</title>
        <authorList>
            <person name="Sun J.-Q."/>
        </authorList>
    </citation>
    <scope>NUCLEOTIDE SEQUENCE [LARGE SCALE GENOMIC DNA]</scope>
    <source>
        <strain evidence="2 3">M1R5S59</strain>
    </source>
</reference>
<dbReference type="CDD" id="cd07313">
    <property type="entry name" value="terB_like_2"/>
    <property type="match status" value="1"/>
</dbReference>
<organism evidence="2 3">
    <name type="scientific">Luteimonas kalidii</name>
    <dbReference type="NCBI Taxonomy" id="3042025"/>
    <lineage>
        <taxon>Bacteria</taxon>
        <taxon>Pseudomonadati</taxon>
        <taxon>Pseudomonadota</taxon>
        <taxon>Gammaproteobacteria</taxon>
        <taxon>Lysobacterales</taxon>
        <taxon>Lysobacteraceae</taxon>
        <taxon>Luteimonas</taxon>
    </lineage>
</organism>
<gene>
    <name evidence="2" type="ORF">QFW81_05800</name>
</gene>
<dbReference type="Pfam" id="PF05099">
    <property type="entry name" value="TerB"/>
    <property type="match status" value="1"/>
</dbReference>
<dbReference type="Gene3D" id="1.10.3680.10">
    <property type="entry name" value="TerB-like"/>
    <property type="match status" value="1"/>
</dbReference>
<sequence>MTDWFSALTRIVNRHERSDDPHALPRAAAALLLEMAVTADGGDEVELDVVHQAMATAFRMAPAELASLIEQAHEARRQSVSLHEFTRELRPGLDAAQRAELVEWLWRVAFADARLDKHEELMVRRVADLLAVPHAEFIRRKQLVKAELGTPKH</sequence>
<dbReference type="InterPro" id="IPR029024">
    <property type="entry name" value="TerB-like"/>
</dbReference>
<comment type="caution">
    <text evidence="2">The sequence shown here is derived from an EMBL/GenBank/DDBJ whole genome shotgun (WGS) entry which is preliminary data.</text>
</comment>
<dbReference type="SUPFAM" id="SSF158682">
    <property type="entry name" value="TerB-like"/>
    <property type="match status" value="1"/>
</dbReference>
<keyword evidence="3" id="KW-1185">Reference proteome</keyword>
<dbReference type="RefSeq" id="WP_280577704.1">
    <property type="nucleotide sequence ID" value="NZ_JARXRO010000014.1"/>
</dbReference>